<evidence type="ECO:0000313" key="3">
    <source>
        <dbReference type="Proteomes" id="UP000054770"/>
    </source>
</evidence>
<dbReference type="AlphaFoldDB" id="A0A158KXW0"/>
<gene>
    <name evidence="2" type="ORF">AWB68_07725</name>
</gene>
<feature type="region of interest" description="Disordered" evidence="1">
    <location>
        <begin position="63"/>
        <end position="82"/>
    </location>
</feature>
<reference evidence="2" key="1">
    <citation type="submission" date="2016-01" db="EMBL/GenBank/DDBJ databases">
        <authorList>
            <person name="Peeters C."/>
        </authorList>
    </citation>
    <scope>NUCLEOTIDE SEQUENCE [LARGE SCALE GENOMIC DNA]</scope>
    <source>
        <strain evidence="2">LMG 22940</strain>
    </source>
</reference>
<dbReference type="EMBL" id="FCON02000193">
    <property type="protein sequence ID" value="SAL85563.1"/>
    <property type="molecule type" value="Genomic_DNA"/>
</dbReference>
<dbReference type="Pfam" id="PF11154">
    <property type="entry name" value="DUF2934"/>
    <property type="match status" value="1"/>
</dbReference>
<keyword evidence="3" id="KW-1185">Reference proteome</keyword>
<dbReference type="OrthoDB" id="8909820at2"/>
<dbReference type="RefSeq" id="WP_087649530.1">
    <property type="nucleotide sequence ID" value="NZ_FCON02000193.1"/>
</dbReference>
<accession>A0A158KXW0</accession>
<sequence>MVERLVDVLDSSGAVLHTYPITIGDLGDAADDAQYQAKALEAAAHGRLVPDGDLASLTTRMHVSRSGQMSPYGDEHRGDSETKTGLEQSVRELAYRLWDQDGRPSGRAEDYWHRALEQHLRERAYVLWEQEGRPEASADENWRRVVGFEAQ</sequence>
<organism evidence="2 3">
    <name type="scientific">Caballeronia choica</name>
    <dbReference type="NCBI Taxonomy" id="326476"/>
    <lineage>
        <taxon>Bacteria</taxon>
        <taxon>Pseudomonadati</taxon>
        <taxon>Pseudomonadota</taxon>
        <taxon>Betaproteobacteria</taxon>
        <taxon>Burkholderiales</taxon>
        <taxon>Burkholderiaceae</taxon>
        <taxon>Caballeronia</taxon>
    </lineage>
</organism>
<evidence type="ECO:0000313" key="2">
    <source>
        <dbReference type="EMBL" id="SAL85563.1"/>
    </source>
</evidence>
<protein>
    <recommendedName>
        <fullName evidence="4">DUF2934 domain-containing protein</fullName>
    </recommendedName>
</protein>
<comment type="caution">
    <text evidence="2">The sequence shown here is derived from an EMBL/GenBank/DDBJ whole genome shotgun (WGS) entry which is preliminary data.</text>
</comment>
<name>A0A158KXW0_9BURK</name>
<evidence type="ECO:0000256" key="1">
    <source>
        <dbReference type="SAM" id="MobiDB-lite"/>
    </source>
</evidence>
<dbReference type="InterPro" id="IPR021327">
    <property type="entry name" value="DUF2934"/>
</dbReference>
<dbReference type="Proteomes" id="UP000054770">
    <property type="component" value="Unassembled WGS sequence"/>
</dbReference>
<evidence type="ECO:0008006" key="4">
    <source>
        <dbReference type="Google" id="ProtNLM"/>
    </source>
</evidence>
<proteinExistence type="predicted"/>
<feature type="compositionally biased region" description="Basic and acidic residues" evidence="1">
    <location>
        <begin position="73"/>
        <end position="82"/>
    </location>
</feature>